<dbReference type="EMBL" id="JXQQ01000063">
    <property type="protein sequence ID" value="KIQ26009.1"/>
    <property type="molecule type" value="Genomic_DNA"/>
</dbReference>
<dbReference type="InterPro" id="IPR032093">
    <property type="entry name" value="PhoD_N"/>
</dbReference>
<sequence>MSAGPISRRRLLCSGLAAASLGHPFLRLHAQQASRDPFTLGVASGAPRPDGMVLWTRLAPEPLQGGGMGDAPVDVRWEVAEDERFRRVVAKGTATAAAELAHSVHVEVQGLQPCRPYWYRFTAGGARSPVGRTRTAPAEGDEASQPLRFAFASCQQYEQGYYAAYRDMAAQPLDFVVHLGDYIYESSWGSRHVRRHEGGIPTQLAEFRDRYALYKTDAHLQAAHAAFPWLVTWDDHEVANDYTDDVSPRTIDPAQFLAIRAAAYQAWYEHMPVPASMRPRGADATIYGRHRFGRMLNVLMLDGRQYRSHHACLAGRSASPLADCADRLAPGRSFLGAKQEAWLASELAAPPARWTVVAQPTLLAEADRKRGPEHGYWMDGWDGYAASRTRLLDALAANKARGGDALVVSGDVHAFWAADLRREPQGPAIATEFVGGAITSEGPSAASVANMLAKNEHLRYGRADKRGYALMTLDARGCAVEFRAVDDEKKADSAVASMARFSVARGAPGVHLETT</sequence>
<dbReference type="InterPro" id="IPR038607">
    <property type="entry name" value="PhoD-like_sf"/>
</dbReference>
<feature type="domain" description="Phospholipase D N-terminal" evidence="2">
    <location>
        <begin position="40"/>
        <end position="135"/>
    </location>
</feature>
<dbReference type="OrthoDB" id="327733at2"/>
<feature type="domain" description="PhoD-like phosphatase metallophosphatase" evidence="1">
    <location>
        <begin position="149"/>
        <end position="481"/>
    </location>
</feature>
<proteinExistence type="predicted"/>
<organism evidence="3 4">
    <name type="scientific">Variovorax paradoxus</name>
    <dbReference type="NCBI Taxonomy" id="34073"/>
    <lineage>
        <taxon>Bacteria</taxon>
        <taxon>Pseudomonadati</taxon>
        <taxon>Pseudomonadota</taxon>
        <taxon>Betaproteobacteria</taxon>
        <taxon>Burkholderiales</taxon>
        <taxon>Comamonadaceae</taxon>
        <taxon>Variovorax</taxon>
    </lineage>
</organism>
<dbReference type="InterPro" id="IPR052900">
    <property type="entry name" value="Phospholipid_Metab_Enz"/>
</dbReference>
<evidence type="ECO:0000313" key="3">
    <source>
        <dbReference type="EMBL" id="KIQ26009.1"/>
    </source>
</evidence>
<dbReference type="Proteomes" id="UP000032067">
    <property type="component" value="Unassembled WGS sequence"/>
</dbReference>
<dbReference type="PANTHER" id="PTHR43606:SF2">
    <property type="entry name" value="ALKALINE PHOSPHATASE FAMILY PROTEIN (AFU_ORTHOLOGUE AFUA_5G03860)"/>
    <property type="match status" value="1"/>
</dbReference>
<evidence type="ECO:0000313" key="4">
    <source>
        <dbReference type="Proteomes" id="UP000032067"/>
    </source>
</evidence>
<dbReference type="PANTHER" id="PTHR43606">
    <property type="entry name" value="PHOSPHATASE, PUTATIVE (AFU_ORTHOLOGUE AFUA_6G08710)-RELATED"/>
    <property type="match status" value="1"/>
</dbReference>
<evidence type="ECO:0000259" key="1">
    <source>
        <dbReference type="Pfam" id="PF09423"/>
    </source>
</evidence>
<dbReference type="InterPro" id="IPR018946">
    <property type="entry name" value="PhoD-like_MPP"/>
</dbReference>
<dbReference type="Pfam" id="PF09423">
    <property type="entry name" value="PhoD"/>
    <property type="match status" value="1"/>
</dbReference>
<dbReference type="RefSeq" id="WP_042581187.1">
    <property type="nucleotide sequence ID" value="NZ_JXQQ01000063.1"/>
</dbReference>
<name>A0A0D0M620_VARPD</name>
<gene>
    <name evidence="3" type="ORF">RT97_23170</name>
</gene>
<dbReference type="CDD" id="cd07389">
    <property type="entry name" value="MPP_PhoD"/>
    <property type="match status" value="1"/>
</dbReference>
<dbReference type="Gene3D" id="2.60.40.380">
    <property type="entry name" value="Purple acid phosphatase-like, N-terminal"/>
    <property type="match status" value="1"/>
</dbReference>
<comment type="caution">
    <text evidence="3">The sequence shown here is derived from an EMBL/GenBank/DDBJ whole genome shotgun (WGS) entry which is preliminary data.</text>
</comment>
<dbReference type="Gene3D" id="3.60.21.70">
    <property type="entry name" value="PhoD-like phosphatase"/>
    <property type="match status" value="1"/>
</dbReference>
<accession>A0A0D0M620</accession>
<dbReference type="Pfam" id="PF16655">
    <property type="entry name" value="PhoD_N"/>
    <property type="match status" value="1"/>
</dbReference>
<evidence type="ECO:0000259" key="2">
    <source>
        <dbReference type="Pfam" id="PF16655"/>
    </source>
</evidence>
<dbReference type="AlphaFoldDB" id="A0A0D0M620"/>
<dbReference type="InterPro" id="IPR029052">
    <property type="entry name" value="Metallo-depent_PP-like"/>
</dbReference>
<reference evidence="3 4" key="1">
    <citation type="submission" date="2014-12" db="EMBL/GenBank/DDBJ databases">
        <title>16Stimator: statistical estimation of ribosomal gene copy numbers from draft genome assemblies.</title>
        <authorList>
            <person name="Perisin M.A."/>
            <person name="Vetter M."/>
            <person name="Gilbert J.A."/>
            <person name="Bergelson J."/>
        </authorList>
    </citation>
    <scope>NUCLEOTIDE SEQUENCE [LARGE SCALE GENOMIC DNA]</scope>
    <source>
        <strain evidence="3 4">MEDvA23</strain>
    </source>
</reference>
<protein>
    <submittedName>
        <fullName evidence="3">Alkaline phosphatase</fullName>
    </submittedName>
</protein>
<dbReference type="SUPFAM" id="SSF56300">
    <property type="entry name" value="Metallo-dependent phosphatases"/>
    <property type="match status" value="1"/>
</dbReference>